<reference evidence="1 2" key="1">
    <citation type="submission" date="2024-03" db="EMBL/GenBank/DDBJ databases">
        <title>Novel species of the genus Variovorax.</title>
        <authorList>
            <person name="Liu Q."/>
            <person name="Xin Y.-H."/>
        </authorList>
    </citation>
    <scope>NUCLEOTIDE SEQUENCE [LARGE SCALE GENOMIC DNA]</scope>
    <source>
        <strain evidence="1 2">KACC 18899</strain>
    </source>
</reference>
<evidence type="ECO:0000313" key="2">
    <source>
        <dbReference type="Proteomes" id="UP001365846"/>
    </source>
</evidence>
<dbReference type="RefSeq" id="WP_340356312.1">
    <property type="nucleotide sequence ID" value="NZ_JBBKZU010000003.1"/>
</dbReference>
<dbReference type="SUPFAM" id="SSF51182">
    <property type="entry name" value="RmlC-like cupins"/>
    <property type="match status" value="2"/>
</dbReference>
<dbReference type="SUPFAM" id="SSF54593">
    <property type="entry name" value="Glyoxalase/Bleomycin resistance protein/Dihydroxybiphenyl dioxygenase"/>
    <property type="match status" value="1"/>
</dbReference>
<dbReference type="Gene3D" id="2.60.120.10">
    <property type="entry name" value="Jelly Rolls"/>
    <property type="match status" value="2"/>
</dbReference>
<dbReference type="InterPro" id="IPR029068">
    <property type="entry name" value="Glyas_Bleomycin-R_OHBP_Dase"/>
</dbReference>
<dbReference type="EMBL" id="JBBKZU010000003">
    <property type="protein sequence ID" value="MEJ8810993.1"/>
    <property type="molecule type" value="Genomic_DNA"/>
</dbReference>
<accession>A0ABU8VBF8</accession>
<organism evidence="1 2">
    <name type="scientific">Variovorax ureilyticus</name>
    <dbReference type="NCBI Taxonomy" id="1836198"/>
    <lineage>
        <taxon>Bacteria</taxon>
        <taxon>Pseudomonadati</taxon>
        <taxon>Pseudomonadota</taxon>
        <taxon>Betaproteobacteria</taxon>
        <taxon>Burkholderiales</taxon>
        <taxon>Comamonadaceae</taxon>
        <taxon>Variovorax</taxon>
    </lineage>
</organism>
<keyword evidence="2" id="KW-1185">Reference proteome</keyword>
<dbReference type="InterPro" id="IPR011051">
    <property type="entry name" value="RmlC_Cupin_sf"/>
</dbReference>
<dbReference type="Proteomes" id="UP001365846">
    <property type="component" value="Unassembled WGS sequence"/>
</dbReference>
<evidence type="ECO:0000313" key="1">
    <source>
        <dbReference type="EMBL" id="MEJ8810993.1"/>
    </source>
</evidence>
<comment type="caution">
    <text evidence="1">The sequence shown here is derived from an EMBL/GenBank/DDBJ whole genome shotgun (WGS) entry which is preliminary data.</text>
</comment>
<dbReference type="InterPro" id="IPR014710">
    <property type="entry name" value="RmlC-like_jellyroll"/>
</dbReference>
<name>A0ABU8VBF8_9BURK</name>
<proteinExistence type="predicted"/>
<protein>
    <submittedName>
        <fullName evidence="1">Cupin</fullName>
    </submittedName>
</protein>
<gene>
    <name evidence="1" type="ORF">WKW77_07925</name>
</gene>
<sequence>MSLNSLASTIEGAQLVLRCKNLNDSINFLTTRLGFKVRMIMPSEAPTIAVLSAHGCTVRLEMVPNATPDAAHLRLLCKPALLPAGTPPRLSGPDGMVVDLVDAHAPVHVPPAVQEFVLTRLAGPESWGVGRAGMLYRDLIPSRLNGRFVASHILLPQGGPVPDYVHYHRVRFQVIFCKAGWVRLVYEDQGDPFVLQAGDCVLQPPEIRHRVLESSGGAEVVEIGCPAIHETHGDPGMHLPTGAWLPERSYDSQKFVRHVAAATPWGPSRLPGFEARDTGISAATEGLGGVRVLRPATGPANAAVESEALGAPGAHQGEFLFLFVLAGQCELGSTVLGQHALHAGDSCVLPAGADYRVSPAPGLELLEVTLPARLPA</sequence>